<dbReference type="Gene3D" id="1.10.287.1890">
    <property type="match status" value="1"/>
</dbReference>
<dbReference type="PIRSF" id="PIRSF018637">
    <property type="entry name" value="TrmK"/>
    <property type="match status" value="1"/>
</dbReference>
<name>A0ABV1EUV0_9BACI</name>
<gene>
    <name evidence="1" type="ORF">WMO63_04255</name>
</gene>
<comment type="caution">
    <text evidence="1">The sequence shown here is derived from an EMBL/GenBank/DDBJ whole genome shotgun (WGS) entry which is preliminary data.</text>
</comment>
<evidence type="ECO:0000313" key="1">
    <source>
        <dbReference type="EMBL" id="MEQ2464881.1"/>
    </source>
</evidence>
<dbReference type="InterPro" id="IPR029063">
    <property type="entry name" value="SAM-dependent_MTases_sf"/>
</dbReference>
<dbReference type="Proteomes" id="UP001465426">
    <property type="component" value="Unassembled WGS sequence"/>
</dbReference>
<dbReference type="EMBL" id="JBBMFN010000005">
    <property type="protein sequence ID" value="MEQ2464881.1"/>
    <property type="molecule type" value="Genomic_DNA"/>
</dbReference>
<dbReference type="Gene3D" id="3.40.50.150">
    <property type="entry name" value="Vaccinia Virus protein VP39"/>
    <property type="match status" value="1"/>
</dbReference>
<keyword evidence="2" id="KW-1185">Reference proteome</keyword>
<accession>A0ABV1EUV0</accession>
<dbReference type="Pfam" id="PF04816">
    <property type="entry name" value="TrmK"/>
    <property type="match status" value="1"/>
</dbReference>
<reference evidence="1 2" key="1">
    <citation type="submission" date="2024-03" db="EMBL/GenBank/DDBJ databases">
        <title>Human intestinal bacterial collection.</title>
        <authorList>
            <person name="Pauvert C."/>
            <person name="Hitch T.C.A."/>
            <person name="Clavel T."/>
        </authorList>
    </citation>
    <scope>NUCLEOTIDE SEQUENCE [LARGE SCALE GENOMIC DNA]</scope>
    <source>
        <strain evidence="1 2">CLA-SR-H024</strain>
    </source>
</reference>
<proteinExistence type="predicted"/>
<dbReference type="RefSeq" id="WP_235248017.1">
    <property type="nucleotide sequence ID" value="NZ_JBBMFN010000005.1"/>
</dbReference>
<dbReference type="InterPro" id="IPR006901">
    <property type="entry name" value="TrmK"/>
</dbReference>
<dbReference type="PANTHER" id="PTHR38451">
    <property type="entry name" value="TRNA (ADENINE(22)-N(1))-METHYLTRANSFERASE"/>
    <property type="match status" value="1"/>
</dbReference>
<evidence type="ECO:0000313" key="2">
    <source>
        <dbReference type="Proteomes" id="UP001465426"/>
    </source>
</evidence>
<protein>
    <submittedName>
        <fullName evidence="1">tRNA (Adenine(22)-N(1))-methyltransferase TrmK</fullName>
    </submittedName>
</protein>
<dbReference type="PANTHER" id="PTHR38451:SF1">
    <property type="entry name" value="TRNA (ADENINE(22)-N(1))-METHYLTRANSFERASE"/>
    <property type="match status" value="1"/>
</dbReference>
<sequence length="240" mass="27203">MNTDKLSKRLETVAKYIPKNAKFADIGSDHAYLPCYMVKRNNVRFVIAGEVVDGPYQSAVKQVKQEGLSSNISVRKGNGLEVIEPNEVDCVTIAGMGGTLIATILENGKNKLKDSVQRLILQPNVSASSIREWLLKNDWILIDEEILEEDGKIYEVLVAEKGDSRPLYELNKEKALLFGPFLMKEKNAAFVKKWTHEKKNWQRILTNLKSAPESEENTQKSKELERKIKLVDEVITNEDN</sequence>
<dbReference type="SUPFAM" id="SSF53335">
    <property type="entry name" value="S-adenosyl-L-methionine-dependent methyltransferases"/>
    <property type="match status" value="1"/>
</dbReference>
<organism evidence="1 2">
    <name type="scientific">Niallia hominis</name>
    <dbReference type="NCBI Taxonomy" id="3133173"/>
    <lineage>
        <taxon>Bacteria</taxon>
        <taxon>Bacillati</taxon>
        <taxon>Bacillota</taxon>
        <taxon>Bacilli</taxon>
        <taxon>Bacillales</taxon>
        <taxon>Bacillaceae</taxon>
        <taxon>Niallia</taxon>
    </lineage>
</organism>